<proteinExistence type="inferred from homology"/>
<dbReference type="EC" id="3.1.-.-" evidence="8"/>
<feature type="domain" description="PIN" evidence="9">
    <location>
        <begin position="3"/>
        <end position="120"/>
    </location>
</feature>
<comment type="cofactor">
    <cofactor evidence="1 8">
        <name>Mg(2+)</name>
        <dbReference type="ChEBI" id="CHEBI:18420"/>
    </cofactor>
</comment>
<keyword evidence="5 8" id="KW-0378">Hydrolase</keyword>
<accession>A0ABS8XIB7</accession>
<dbReference type="Pfam" id="PF01850">
    <property type="entry name" value="PIN"/>
    <property type="match status" value="1"/>
</dbReference>
<name>A0ABS8XIB7_9BURK</name>
<comment type="similarity">
    <text evidence="7 8">Belongs to the PINc/VapC protein family.</text>
</comment>
<protein>
    <recommendedName>
        <fullName evidence="8">Ribonuclease VapC</fullName>
        <shortName evidence="8">RNase VapC</shortName>
        <ecNumber evidence="8">3.1.-.-</ecNumber>
    </recommendedName>
    <alternativeName>
        <fullName evidence="8">Toxin VapC</fullName>
    </alternativeName>
</protein>
<keyword evidence="2 8" id="KW-1277">Toxin-antitoxin system</keyword>
<dbReference type="EMBL" id="JAJTWT010000009">
    <property type="protein sequence ID" value="MCE4539498.1"/>
    <property type="molecule type" value="Genomic_DNA"/>
</dbReference>
<dbReference type="Gene3D" id="3.40.50.1010">
    <property type="entry name" value="5'-nuclease"/>
    <property type="match status" value="1"/>
</dbReference>
<keyword evidence="3 8" id="KW-0540">Nuclease</keyword>
<evidence type="ECO:0000256" key="3">
    <source>
        <dbReference type="ARBA" id="ARBA00022722"/>
    </source>
</evidence>
<dbReference type="InterPro" id="IPR050556">
    <property type="entry name" value="Type_II_TA_system_RNase"/>
</dbReference>
<comment type="caution">
    <text evidence="10">The sequence shown here is derived from an EMBL/GenBank/DDBJ whole genome shotgun (WGS) entry which is preliminary data.</text>
</comment>
<evidence type="ECO:0000256" key="6">
    <source>
        <dbReference type="ARBA" id="ARBA00022842"/>
    </source>
</evidence>
<evidence type="ECO:0000256" key="1">
    <source>
        <dbReference type="ARBA" id="ARBA00001946"/>
    </source>
</evidence>
<evidence type="ECO:0000313" key="10">
    <source>
        <dbReference type="EMBL" id="MCE4539498.1"/>
    </source>
</evidence>
<keyword evidence="11" id="KW-1185">Reference proteome</keyword>
<dbReference type="PANTHER" id="PTHR33653">
    <property type="entry name" value="RIBONUCLEASE VAPC2"/>
    <property type="match status" value="1"/>
</dbReference>
<comment type="function">
    <text evidence="8">Toxic component of a toxin-antitoxin (TA) system. An RNase.</text>
</comment>
<evidence type="ECO:0000256" key="7">
    <source>
        <dbReference type="ARBA" id="ARBA00038093"/>
    </source>
</evidence>
<sequence>MLVADSSVWIDFFNGVANAATEALEGWLLQGDAQVLMPDLVLFEVMRGFRTEREMRDAGRILAPMGAQPIGGEAQALRAAERYRSLRAAGWTVRSSVDALLASYCIDHDHILLHRDRDFQPYVERFGLRVWPLPA</sequence>
<keyword evidence="6 8" id="KW-0460">Magnesium</keyword>
<evidence type="ECO:0000256" key="2">
    <source>
        <dbReference type="ARBA" id="ARBA00022649"/>
    </source>
</evidence>
<dbReference type="Proteomes" id="UP001201463">
    <property type="component" value="Unassembled WGS sequence"/>
</dbReference>
<evidence type="ECO:0000259" key="9">
    <source>
        <dbReference type="Pfam" id="PF01850"/>
    </source>
</evidence>
<evidence type="ECO:0000256" key="8">
    <source>
        <dbReference type="HAMAP-Rule" id="MF_00265"/>
    </source>
</evidence>
<feature type="binding site" evidence="8">
    <location>
        <position position="5"/>
    </location>
    <ligand>
        <name>Mg(2+)</name>
        <dbReference type="ChEBI" id="CHEBI:18420"/>
    </ligand>
</feature>
<dbReference type="InterPro" id="IPR002716">
    <property type="entry name" value="PIN_dom"/>
</dbReference>
<evidence type="ECO:0000256" key="5">
    <source>
        <dbReference type="ARBA" id="ARBA00022801"/>
    </source>
</evidence>
<dbReference type="SUPFAM" id="SSF88723">
    <property type="entry name" value="PIN domain-like"/>
    <property type="match status" value="1"/>
</dbReference>
<dbReference type="InterPro" id="IPR022907">
    <property type="entry name" value="VapC_family"/>
</dbReference>
<dbReference type="HAMAP" id="MF_00265">
    <property type="entry name" value="VapC_Nob1"/>
    <property type="match status" value="1"/>
</dbReference>
<organism evidence="10 11">
    <name type="scientific">Pelomonas caseinilytica</name>
    <dbReference type="NCBI Taxonomy" id="2906763"/>
    <lineage>
        <taxon>Bacteria</taxon>
        <taxon>Pseudomonadati</taxon>
        <taxon>Pseudomonadota</taxon>
        <taxon>Betaproteobacteria</taxon>
        <taxon>Burkholderiales</taxon>
        <taxon>Sphaerotilaceae</taxon>
        <taxon>Roseateles</taxon>
    </lineage>
</organism>
<keyword evidence="8" id="KW-0800">Toxin</keyword>
<feature type="binding site" evidence="8">
    <location>
        <position position="98"/>
    </location>
    <ligand>
        <name>Mg(2+)</name>
        <dbReference type="ChEBI" id="CHEBI:18420"/>
    </ligand>
</feature>
<gene>
    <name evidence="8" type="primary">vapC</name>
    <name evidence="10" type="ORF">LXT12_19795</name>
</gene>
<evidence type="ECO:0000313" key="11">
    <source>
        <dbReference type="Proteomes" id="UP001201463"/>
    </source>
</evidence>
<reference evidence="10 11" key="1">
    <citation type="submission" date="2021-12" db="EMBL/GenBank/DDBJ databases">
        <title>Genome seq of p7.</title>
        <authorList>
            <person name="Seo T."/>
        </authorList>
    </citation>
    <scope>NUCLEOTIDE SEQUENCE [LARGE SCALE GENOMIC DNA]</scope>
    <source>
        <strain evidence="10 11">P7</strain>
    </source>
</reference>
<keyword evidence="4 8" id="KW-0479">Metal-binding</keyword>
<evidence type="ECO:0000256" key="4">
    <source>
        <dbReference type="ARBA" id="ARBA00022723"/>
    </source>
</evidence>
<dbReference type="PANTHER" id="PTHR33653:SF1">
    <property type="entry name" value="RIBONUCLEASE VAPC2"/>
    <property type="match status" value="1"/>
</dbReference>
<dbReference type="InterPro" id="IPR029060">
    <property type="entry name" value="PIN-like_dom_sf"/>
</dbReference>
<dbReference type="RefSeq" id="WP_233394019.1">
    <property type="nucleotide sequence ID" value="NZ_JAJTWT010000009.1"/>
</dbReference>